<feature type="transmembrane region" description="Helical" evidence="1">
    <location>
        <begin position="222"/>
        <end position="246"/>
    </location>
</feature>
<accession>A0AAD4N4N4</accession>
<organism evidence="2 3">
    <name type="scientific">Ditylenchus destructor</name>
    <dbReference type="NCBI Taxonomy" id="166010"/>
    <lineage>
        <taxon>Eukaryota</taxon>
        <taxon>Metazoa</taxon>
        <taxon>Ecdysozoa</taxon>
        <taxon>Nematoda</taxon>
        <taxon>Chromadorea</taxon>
        <taxon>Rhabditida</taxon>
        <taxon>Tylenchina</taxon>
        <taxon>Tylenchomorpha</taxon>
        <taxon>Sphaerularioidea</taxon>
        <taxon>Anguinidae</taxon>
        <taxon>Anguininae</taxon>
        <taxon>Ditylenchus</taxon>
    </lineage>
</organism>
<keyword evidence="1" id="KW-1133">Transmembrane helix</keyword>
<keyword evidence="3" id="KW-1185">Reference proteome</keyword>
<evidence type="ECO:0000313" key="3">
    <source>
        <dbReference type="Proteomes" id="UP001201812"/>
    </source>
</evidence>
<reference evidence="2" key="1">
    <citation type="submission" date="2022-01" db="EMBL/GenBank/DDBJ databases">
        <title>Genome Sequence Resource for Two Populations of Ditylenchus destructor, the Migratory Endoparasitic Phytonematode.</title>
        <authorList>
            <person name="Zhang H."/>
            <person name="Lin R."/>
            <person name="Xie B."/>
        </authorList>
    </citation>
    <scope>NUCLEOTIDE SEQUENCE</scope>
    <source>
        <strain evidence="2">BazhouSP</strain>
    </source>
</reference>
<sequence length="267" mass="31696">MANNTPTSVKSLRIIKFKFRPSDWNPAVKYESIDDSDYATTWNLQLKVDFNSVNVFVRCESLYEEDGSYAQECKAYLELVLKTSSTIHAEKKVVVFCMRLLRLNHYDLDVKVVFRFRYTYVPQEWVRKVKQEKSAFYYKKIETKNNEEIYERAQCYIQCEFPSFVSLEDLEFFNYRGLLKFELRVVLLECSGRIFTEPPMHDSDSNERTAQTRDPYKCACRLIFLIRSLGCGCIMILSIMLLWQLIVLVEDWEKLVEKWLSKFKNAV</sequence>
<evidence type="ECO:0000256" key="1">
    <source>
        <dbReference type="SAM" id="Phobius"/>
    </source>
</evidence>
<gene>
    <name evidence="2" type="ORF">DdX_08113</name>
</gene>
<keyword evidence="1" id="KW-0472">Membrane</keyword>
<protein>
    <submittedName>
        <fullName evidence="2">Uncharacterized protein</fullName>
    </submittedName>
</protein>
<proteinExistence type="predicted"/>
<dbReference type="AlphaFoldDB" id="A0AAD4N4N4"/>
<comment type="caution">
    <text evidence="2">The sequence shown here is derived from an EMBL/GenBank/DDBJ whole genome shotgun (WGS) entry which is preliminary data.</text>
</comment>
<evidence type="ECO:0000313" key="2">
    <source>
        <dbReference type="EMBL" id="KAI1714845.1"/>
    </source>
</evidence>
<dbReference type="Proteomes" id="UP001201812">
    <property type="component" value="Unassembled WGS sequence"/>
</dbReference>
<name>A0AAD4N4N4_9BILA</name>
<dbReference type="EMBL" id="JAKKPZ010000012">
    <property type="protein sequence ID" value="KAI1714845.1"/>
    <property type="molecule type" value="Genomic_DNA"/>
</dbReference>
<keyword evidence="1" id="KW-0812">Transmembrane</keyword>